<evidence type="ECO:0000313" key="2">
    <source>
        <dbReference type="Proteomes" id="UP001060085"/>
    </source>
</evidence>
<organism evidence="1 2">
    <name type="scientific">Catharanthus roseus</name>
    <name type="common">Madagascar periwinkle</name>
    <name type="synonym">Vinca rosea</name>
    <dbReference type="NCBI Taxonomy" id="4058"/>
    <lineage>
        <taxon>Eukaryota</taxon>
        <taxon>Viridiplantae</taxon>
        <taxon>Streptophyta</taxon>
        <taxon>Embryophyta</taxon>
        <taxon>Tracheophyta</taxon>
        <taxon>Spermatophyta</taxon>
        <taxon>Magnoliopsida</taxon>
        <taxon>eudicotyledons</taxon>
        <taxon>Gunneridae</taxon>
        <taxon>Pentapetalae</taxon>
        <taxon>asterids</taxon>
        <taxon>lamiids</taxon>
        <taxon>Gentianales</taxon>
        <taxon>Apocynaceae</taxon>
        <taxon>Rauvolfioideae</taxon>
        <taxon>Vinceae</taxon>
        <taxon>Catharanthinae</taxon>
        <taxon>Catharanthus</taxon>
    </lineage>
</organism>
<dbReference type="EMBL" id="CM044705">
    <property type="protein sequence ID" value="KAI5664004.1"/>
    <property type="molecule type" value="Genomic_DNA"/>
</dbReference>
<keyword evidence="2" id="KW-1185">Reference proteome</keyword>
<gene>
    <name evidence="1" type="ORF">M9H77_23327</name>
</gene>
<dbReference type="Proteomes" id="UP001060085">
    <property type="component" value="Linkage Group LG05"/>
</dbReference>
<sequence>MSMFKGKKTMKKEEVVAVEARNITYQWVTSRITGKDISFDDRMLNTVLETPKNGIRFYTKNKKCFDPNLYSERRFEGLFTKGLVITLVLEKSTTNVPLKEWYFQEMSISVRGGQDANDESDEDDEGNEEQEVMNVDDEESEEELEEEIFIREMRQKKRQERVEEGQSSRSMSQLMDIMSSMQTFMNSWFDALDGKILDIQERLIRRKKRCKKEVSRVIYQEAKDHSRLQDFMKMK</sequence>
<name>A0ACC0AV65_CATRO</name>
<protein>
    <submittedName>
        <fullName evidence="1">Uncharacterized protein</fullName>
    </submittedName>
</protein>
<evidence type="ECO:0000313" key="1">
    <source>
        <dbReference type="EMBL" id="KAI5664004.1"/>
    </source>
</evidence>
<accession>A0ACC0AV65</accession>
<reference evidence="2" key="1">
    <citation type="journal article" date="2023" name="Nat. Plants">
        <title>Single-cell RNA sequencing provides a high-resolution roadmap for understanding the multicellular compartmentation of specialized metabolism.</title>
        <authorList>
            <person name="Sun S."/>
            <person name="Shen X."/>
            <person name="Li Y."/>
            <person name="Li Y."/>
            <person name="Wang S."/>
            <person name="Li R."/>
            <person name="Zhang H."/>
            <person name="Shen G."/>
            <person name="Guo B."/>
            <person name="Wei J."/>
            <person name="Xu J."/>
            <person name="St-Pierre B."/>
            <person name="Chen S."/>
            <person name="Sun C."/>
        </authorList>
    </citation>
    <scope>NUCLEOTIDE SEQUENCE [LARGE SCALE GENOMIC DNA]</scope>
</reference>
<proteinExistence type="predicted"/>
<comment type="caution">
    <text evidence="1">The sequence shown here is derived from an EMBL/GenBank/DDBJ whole genome shotgun (WGS) entry which is preliminary data.</text>
</comment>